<reference evidence="1" key="1">
    <citation type="submission" date="2019-05" db="EMBL/GenBank/DDBJ databases">
        <title>The de novo reference genome and transcriptome assemblies of the wild tomato species Solanum chilense.</title>
        <authorList>
            <person name="Stam R."/>
            <person name="Nosenko T."/>
            <person name="Hoerger A.C."/>
            <person name="Stephan W."/>
            <person name="Seidel M.A."/>
            <person name="Kuhn J.M.M."/>
            <person name="Haberer G."/>
            <person name="Tellier A."/>
        </authorList>
    </citation>
    <scope>NUCLEOTIDE SEQUENCE</scope>
    <source>
        <tissue evidence="1">Mature leaves</tissue>
    </source>
</reference>
<dbReference type="EMBL" id="RXGB01000153">
    <property type="protein sequence ID" value="TMX04921.1"/>
    <property type="molecule type" value="Genomic_DNA"/>
</dbReference>
<proteinExistence type="predicted"/>
<protein>
    <recommendedName>
        <fullName evidence="2">Gag-pol polyprotein</fullName>
    </recommendedName>
</protein>
<gene>
    <name evidence="1" type="ORF">EJD97_003883</name>
</gene>
<evidence type="ECO:0000313" key="1">
    <source>
        <dbReference type="EMBL" id="TMX04921.1"/>
    </source>
</evidence>
<organism evidence="1">
    <name type="scientific">Solanum chilense</name>
    <name type="common">Tomato</name>
    <name type="synonym">Lycopersicon chilense</name>
    <dbReference type="NCBI Taxonomy" id="4083"/>
    <lineage>
        <taxon>Eukaryota</taxon>
        <taxon>Viridiplantae</taxon>
        <taxon>Streptophyta</taxon>
        <taxon>Embryophyta</taxon>
        <taxon>Tracheophyta</taxon>
        <taxon>Spermatophyta</taxon>
        <taxon>Magnoliopsida</taxon>
        <taxon>eudicotyledons</taxon>
        <taxon>Gunneridae</taxon>
        <taxon>Pentapetalae</taxon>
        <taxon>asterids</taxon>
        <taxon>lamiids</taxon>
        <taxon>Solanales</taxon>
        <taxon>Solanaceae</taxon>
        <taxon>Solanoideae</taxon>
        <taxon>Solaneae</taxon>
        <taxon>Solanum</taxon>
        <taxon>Solanum subgen. Lycopersicon</taxon>
    </lineage>
</organism>
<sequence length="109" mass="12863">MKNMDIREAIHRLTQVLSTEVDIDTRVQVVHNSSTTASRIRDFTRMNPPTVFVSKVEEDPQGFIDEVFKVLDAMRVSTLEKAELNAYQIKDVSHVWYEQWKDKRFFPFN</sequence>
<dbReference type="AlphaFoldDB" id="A0A6N2CHK7"/>
<name>A0A6N2CHK7_SOLCI</name>
<accession>A0A6N2CHK7</accession>
<comment type="caution">
    <text evidence="1">The sequence shown here is derived from an EMBL/GenBank/DDBJ whole genome shotgun (WGS) entry which is preliminary data.</text>
</comment>
<evidence type="ECO:0008006" key="2">
    <source>
        <dbReference type="Google" id="ProtNLM"/>
    </source>
</evidence>